<keyword evidence="5" id="KW-1185">Reference proteome</keyword>
<dbReference type="Gene3D" id="3.30.70.330">
    <property type="match status" value="1"/>
</dbReference>
<dbReference type="InterPro" id="IPR012677">
    <property type="entry name" value="Nucleotide-bd_a/b_plait_sf"/>
</dbReference>
<dbReference type="GO" id="GO:0000398">
    <property type="term" value="P:mRNA splicing, via spliceosome"/>
    <property type="evidence" value="ECO:0007669"/>
    <property type="project" value="InterPro"/>
</dbReference>
<evidence type="ECO:0000313" key="5">
    <source>
        <dbReference type="Proteomes" id="UP000046395"/>
    </source>
</evidence>
<dbReference type="SUPFAM" id="SSF54928">
    <property type="entry name" value="RNA-binding domain, RBD"/>
    <property type="match status" value="1"/>
</dbReference>
<dbReference type="WBParaSite" id="TMUE_1000005638.1">
    <property type="protein sequence ID" value="TMUE_1000005638.1"/>
    <property type="gene ID" value="WBGene00290066"/>
</dbReference>
<proteinExistence type="predicted"/>
<dbReference type="InterPro" id="IPR035979">
    <property type="entry name" value="RBD_domain_sf"/>
</dbReference>
<reference evidence="5" key="1">
    <citation type="submission" date="2014-03" db="EMBL/GenBank/DDBJ databases">
        <title>The whipworm genome and dual-species transcriptomics of an intimate host-pathogen interaction.</title>
        <authorList>
            <person name="Foth B.J."/>
            <person name="Tsai I.J."/>
            <person name="Reid A.J."/>
            <person name="Bancroft A.J."/>
            <person name="Nichol S."/>
            <person name="Tracey A."/>
            <person name="Holroyd N."/>
            <person name="Cotton J.A."/>
            <person name="Stanley E.J."/>
            <person name="Zarowiecki M."/>
            <person name="Liu J.Z."/>
            <person name="Huckvale T."/>
            <person name="Cooper P.J."/>
            <person name="Grencis R.K."/>
            <person name="Berriman M."/>
        </authorList>
    </citation>
    <scope>NUCLEOTIDE SEQUENCE [LARGE SCALE GENOMIC DNA]</scope>
    <source>
        <strain evidence="5">Edinburgh</strain>
    </source>
</reference>
<organism evidence="5 6">
    <name type="scientific">Trichuris muris</name>
    <name type="common">Mouse whipworm</name>
    <dbReference type="NCBI Taxonomy" id="70415"/>
    <lineage>
        <taxon>Eukaryota</taxon>
        <taxon>Metazoa</taxon>
        <taxon>Ecdysozoa</taxon>
        <taxon>Nematoda</taxon>
        <taxon>Enoplea</taxon>
        <taxon>Dorylaimia</taxon>
        <taxon>Trichinellida</taxon>
        <taxon>Trichuridae</taxon>
        <taxon>Trichuris</taxon>
    </lineage>
</organism>
<dbReference type="GO" id="GO:0003723">
    <property type="term" value="F:RNA binding"/>
    <property type="evidence" value="ECO:0007669"/>
    <property type="project" value="InterPro"/>
</dbReference>
<protein>
    <submittedName>
        <fullName evidence="6 7">C3H1-type domain-containing protein</fullName>
    </submittedName>
</protein>
<name>A0A5S6Q2I5_TRIMR</name>
<dbReference type="PRINTS" id="PR01848">
    <property type="entry name" value="U2AUXFACTOR"/>
</dbReference>
<accession>A0A5S6Q2I5</accession>
<dbReference type="STRING" id="70415.A0A5S6Q2I5"/>
<evidence type="ECO:0000256" key="1">
    <source>
        <dbReference type="ARBA" id="ARBA00022723"/>
    </source>
</evidence>
<dbReference type="WBParaSite" id="TMUE_1000005638.2">
    <property type="protein sequence ID" value="TMUE_1000005638.2"/>
    <property type="gene ID" value="WBGene00290066"/>
</dbReference>
<evidence type="ECO:0000256" key="4">
    <source>
        <dbReference type="ARBA" id="ARBA00022833"/>
    </source>
</evidence>
<evidence type="ECO:0000256" key="2">
    <source>
        <dbReference type="ARBA" id="ARBA00022737"/>
    </source>
</evidence>
<dbReference type="GO" id="GO:0089701">
    <property type="term" value="C:U2AF complex"/>
    <property type="evidence" value="ECO:0007669"/>
    <property type="project" value="InterPro"/>
</dbReference>
<dbReference type="AlphaFoldDB" id="A0A5S6Q2I5"/>
<dbReference type="WBParaSite" id="TMUE_0000001448.1">
    <property type="protein sequence ID" value="TMUE_0000001448.1"/>
    <property type="gene ID" value="WBGene00297342"/>
</dbReference>
<dbReference type="GO" id="GO:0008270">
    <property type="term" value="F:zinc ion binding"/>
    <property type="evidence" value="ECO:0007669"/>
    <property type="project" value="UniProtKB-KW"/>
</dbReference>
<keyword evidence="4" id="KW-0862">Zinc</keyword>
<evidence type="ECO:0000313" key="7">
    <source>
        <dbReference type="WBParaSite" id="TMUE_1000005638.1"/>
    </source>
</evidence>
<keyword evidence="2" id="KW-0677">Repeat</keyword>
<keyword evidence="3" id="KW-0863">Zinc-finger</keyword>
<dbReference type="Proteomes" id="UP000046395">
    <property type="component" value="Unassembled WGS sequence"/>
</dbReference>
<reference evidence="6 7" key="2">
    <citation type="submission" date="2019-12" db="UniProtKB">
        <authorList>
            <consortium name="WormBaseParasite"/>
        </authorList>
    </citation>
    <scope>IDENTIFICATION</scope>
</reference>
<evidence type="ECO:0000256" key="3">
    <source>
        <dbReference type="ARBA" id="ARBA00022771"/>
    </source>
</evidence>
<dbReference type="PANTHER" id="PTHR12620">
    <property type="entry name" value="U2 SNRNP AUXILIARY FACTOR, SMALL SUBUNIT"/>
    <property type="match status" value="1"/>
</dbReference>
<evidence type="ECO:0000313" key="6">
    <source>
        <dbReference type="WBParaSite" id="TMUE_0000001448.1"/>
    </source>
</evidence>
<keyword evidence="1" id="KW-0479">Metal-binding</keyword>
<sequence>MEQTLDFAELRLLKHKERRAKIKGYKRKMKRREIALEHCERLPNGELCAVDVCSEPECRVPPCWHMAFTSVLPALRNELALAEFQLTQLTKSVQHAACSKPVNEEPRQNCSAMAASGDYSSTIEQISCDPSEEAPNKADLIEQEKPAATLLVAPTQINQRHLRPVECPYFLRVGCCPNAFISHTMVDASSIVLLPNMYRRFALVEPSLGELTDEDFWLTYDEAEIYEDFCDFYLDAISELKMYGRIMKTVVCRNAVHYLRGNVYVEYKECTEAFNALTNLYNRWYDRQQLSPRFVQITWSNAICEEFVRSKCTRPSTCGLLHPFKNPKCPKQAQRFEVGSRQSMPLGFCTLGIDGDRPPDRPVYESGRRHHCRL</sequence>
<dbReference type="InterPro" id="IPR009145">
    <property type="entry name" value="U2AF_small"/>
</dbReference>